<dbReference type="Pfam" id="PF01476">
    <property type="entry name" value="LysM"/>
    <property type="match status" value="4"/>
</dbReference>
<feature type="domain" description="LysM" evidence="2">
    <location>
        <begin position="185"/>
        <end position="228"/>
    </location>
</feature>
<keyword evidence="1" id="KW-0732">Signal</keyword>
<dbReference type="SUPFAM" id="SSF54106">
    <property type="entry name" value="LysM domain"/>
    <property type="match status" value="4"/>
</dbReference>
<evidence type="ECO:0000256" key="1">
    <source>
        <dbReference type="SAM" id="SignalP"/>
    </source>
</evidence>
<feature type="domain" description="LysM" evidence="2">
    <location>
        <begin position="76"/>
        <end position="119"/>
    </location>
</feature>
<dbReference type="InterPro" id="IPR036779">
    <property type="entry name" value="LysM_dom_sf"/>
</dbReference>
<dbReference type="Proteomes" id="UP001079657">
    <property type="component" value="Unassembled WGS sequence"/>
</dbReference>
<comment type="caution">
    <text evidence="3">The sequence shown here is derived from an EMBL/GenBank/DDBJ whole genome shotgun (WGS) entry which is preliminary data.</text>
</comment>
<proteinExistence type="predicted"/>
<dbReference type="SMART" id="SM00257">
    <property type="entry name" value="LysM"/>
    <property type="match status" value="4"/>
</dbReference>
<sequence>MKSRKLAAILTGLFLLGAASTAKAATVDHTVKSGDSLWKIAQEYKTTSSEIMSLNTLSENSYIYVGQVLKVETPYLMHTVVSGDTLWGLGTKYETTVDKIKQINNLTSDALYIGQVLKIETDYSEHTVVSGDTLWGLATKYGTTVDQIKQFNNLTSDALYIGQILIVPGTSSDNNIISQPSVKTVNYTVMSGDNLWTIAEKHNTSMDAIIKSNMLASNKLMPGQILTVPVNSTEIVSPVGITMIRKRPTDTYGDLYDWQNARRVFTVGQPAVLRDLQTGITFNVKYYGGSNHADIVTLTKDDTAKLQKVFSTWSWYNKKPMVLCFTQGGKYHQLAVSVTGMPHGTTDIYDNGLTGHLDMYFYNSKGHANPVINTSHQANVLKANGQ</sequence>
<reference evidence="3" key="1">
    <citation type="submission" date="2022-12" db="EMBL/GenBank/DDBJ databases">
        <authorList>
            <person name="Wang J."/>
        </authorList>
    </citation>
    <scope>NUCLEOTIDE SEQUENCE</scope>
    <source>
        <strain evidence="3">HY-42-06</strain>
    </source>
</reference>
<dbReference type="InterPro" id="IPR018392">
    <property type="entry name" value="LysM"/>
</dbReference>
<feature type="signal peptide" evidence="1">
    <location>
        <begin position="1"/>
        <end position="24"/>
    </location>
</feature>
<feature type="chain" id="PRO_5045489112" evidence="1">
    <location>
        <begin position="25"/>
        <end position="386"/>
    </location>
</feature>
<dbReference type="CDD" id="cd00118">
    <property type="entry name" value="LysM"/>
    <property type="match status" value="4"/>
</dbReference>
<dbReference type="PROSITE" id="PS51782">
    <property type="entry name" value="LYSM"/>
    <property type="match status" value="4"/>
</dbReference>
<name>A0ABT4CP69_9CLOT</name>
<dbReference type="EMBL" id="JAPQES010000003">
    <property type="protein sequence ID" value="MCY6370852.1"/>
    <property type="molecule type" value="Genomic_DNA"/>
</dbReference>
<evidence type="ECO:0000313" key="3">
    <source>
        <dbReference type="EMBL" id="MCY6370852.1"/>
    </source>
</evidence>
<dbReference type="PANTHER" id="PTHR33734:SF22">
    <property type="entry name" value="MEMBRANE-BOUND LYTIC MUREIN TRANSGLYCOSYLASE D"/>
    <property type="match status" value="1"/>
</dbReference>
<dbReference type="Gene3D" id="3.10.350.10">
    <property type="entry name" value="LysM domain"/>
    <property type="match status" value="4"/>
</dbReference>
<evidence type="ECO:0000313" key="4">
    <source>
        <dbReference type="Proteomes" id="UP001079657"/>
    </source>
</evidence>
<feature type="domain" description="LysM" evidence="2">
    <location>
        <begin position="27"/>
        <end position="71"/>
    </location>
</feature>
<protein>
    <submittedName>
        <fullName evidence="3">LysM peptidoglycan-binding domain-containing protein</fullName>
    </submittedName>
</protein>
<gene>
    <name evidence="3" type="ORF">OXH55_09435</name>
</gene>
<dbReference type="PANTHER" id="PTHR33734">
    <property type="entry name" value="LYSM DOMAIN-CONTAINING GPI-ANCHORED PROTEIN 2"/>
    <property type="match status" value="1"/>
</dbReference>
<keyword evidence="4" id="KW-1185">Reference proteome</keyword>
<feature type="domain" description="LysM" evidence="2">
    <location>
        <begin position="124"/>
        <end position="167"/>
    </location>
</feature>
<organism evidence="3 4">
    <name type="scientific">Clostridium ganghwense</name>
    <dbReference type="NCBI Taxonomy" id="312089"/>
    <lineage>
        <taxon>Bacteria</taxon>
        <taxon>Bacillati</taxon>
        <taxon>Bacillota</taxon>
        <taxon>Clostridia</taxon>
        <taxon>Eubacteriales</taxon>
        <taxon>Clostridiaceae</taxon>
        <taxon>Clostridium</taxon>
    </lineage>
</organism>
<evidence type="ECO:0000259" key="2">
    <source>
        <dbReference type="PROSITE" id="PS51782"/>
    </source>
</evidence>
<dbReference type="RefSeq" id="WP_268049697.1">
    <property type="nucleotide sequence ID" value="NZ_JAPQES010000003.1"/>
</dbReference>
<accession>A0ABT4CP69</accession>